<organism evidence="3 4">
    <name type="scientific">Stutzerimonas zhaodongensis</name>
    <dbReference type="NCBI Taxonomy" id="1176257"/>
    <lineage>
        <taxon>Bacteria</taxon>
        <taxon>Pseudomonadati</taxon>
        <taxon>Pseudomonadota</taxon>
        <taxon>Gammaproteobacteria</taxon>
        <taxon>Pseudomonadales</taxon>
        <taxon>Pseudomonadaceae</taxon>
        <taxon>Stutzerimonas</taxon>
    </lineage>
</organism>
<protein>
    <submittedName>
        <fullName evidence="3">DNA metabolism protein</fullName>
    </submittedName>
</protein>
<proteinExistence type="predicted"/>
<evidence type="ECO:0000259" key="2">
    <source>
        <dbReference type="Pfam" id="PF13566"/>
    </source>
</evidence>
<dbReference type="InterPro" id="IPR023875">
    <property type="entry name" value="DNA_repair_put"/>
</dbReference>
<evidence type="ECO:0000313" key="4">
    <source>
        <dbReference type="Proteomes" id="UP000269774"/>
    </source>
</evidence>
<gene>
    <name evidence="3" type="ORF">EA797_01790</name>
</gene>
<dbReference type="NCBIfam" id="TIGR03915">
    <property type="entry name" value="SAM_7_link_chp"/>
    <property type="match status" value="1"/>
</dbReference>
<keyword evidence="4" id="KW-1185">Reference proteome</keyword>
<reference evidence="3 4" key="1">
    <citation type="submission" date="2018-10" db="EMBL/GenBank/DDBJ databases">
        <title>Pseudomonas zhaodongensis NEAU-ST5-21(T) genome.</title>
        <authorList>
            <person name="Peng J."/>
            <person name="Liu Z.-P."/>
        </authorList>
    </citation>
    <scope>NUCLEOTIDE SEQUENCE [LARGE SCALE GENOMIC DNA]</scope>
    <source>
        <strain evidence="3 4">NEAU-ST5-21</strain>
    </source>
</reference>
<dbReference type="RefSeq" id="WP_122163480.1">
    <property type="nucleotide sequence ID" value="NZ_JAMOIB010000003.1"/>
</dbReference>
<dbReference type="Pfam" id="PF13566">
    <property type="entry name" value="DUF4130"/>
    <property type="match status" value="1"/>
</dbReference>
<name>A0A3M2HP51_9GAMM</name>
<sequence length="278" mass="31536">MITVRFDGSFEAWRGHARALLLGLVPPHEVNWASSEESAGLFDDPPHDRPIESSQQVRVPRQLLDELEMAARCRVANRWSLLYRVLWRVSQGDSTARLVGDADGSELHGRIKAVRREAHHLHAFLRFNPIGASDGPEHVAWFEPAHDVLPWAAEHFAERMGDNRWLIATPDDGVCWDGQALYYARPCPPEWRKLASEAKDPGGDLWKTYYENTFNPSRLNRSVMESNLPVRFWKNLPEGLLIPQMMSRARAGAQRDGQSERVASKTGKRIGRPSSETN</sequence>
<accession>A0A3M2HP51</accession>
<dbReference type="OrthoDB" id="5290748at2"/>
<dbReference type="EMBL" id="RFFM01000001">
    <property type="protein sequence ID" value="RMH91506.1"/>
    <property type="molecule type" value="Genomic_DNA"/>
</dbReference>
<dbReference type="Proteomes" id="UP000269774">
    <property type="component" value="Unassembled WGS sequence"/>
</dbReference>
<comment type="caution">
    <text evidence="3">The sequence shown here is derived from an EMBL/GenBank/DDBJ whole genome shotgun (WGS) entry which is preliminary data.</text>
</comment>
<feature type="domain" description="DUF4130" evidence="2">
    <location>
        <begin position="77"/>
        <end position="238"/>
    </location>
</feature>
<evidence type="ECO:0000313" key="3">
    <source>
        <dbReference type="EMBL" id="RMH91506.1"/>
    </source>
</evidence>
<dbReference type="InterPro" id="IPR025404">
    <property type="entry name" value="DUF4130"/>
</dbReference>
<dbReference type="AlphaFoldDB" id="A0A3M2HP51"/>
<evidence type="ECO:0000256" key="1">
    <source>
        <dbReference type="SAM" id="MobiDB-lite"/>
    </source>
</evidence>
<feature type="region of interest" description="Disordered" evidence="1">
    <location>
        <begin position="249"/>
        <end position="278"/>
    </location>
</feature>